<gene>
    <name evidence="3" type="ORF">NCTC9645_01981</name>
</gene>
<name>A0A2X3DJA8_KLEPN</name>
<dbReference type="Proteomes" id="UP000250675">
    <property type="component" value="Unassembled WGS sequence"/>
</dbReference>
<reference evidence="3 4" key="1">
    <citation type="submission" date="2018-06" db="EMBL/GenBank/DDBJ databases">
        <authorList>
            <consortium name="Pathogen Informatics"/>
            <person name="Doyle S."/>
        </authorList>
    </citation>
    <scope>NUCLEOTIDE SEQUENCE [LARGE SCALE GENOMIC DNA]</scope>
    <source>
        <strain evidence="3 4">NCTC9645</strain>
    </source>
</reference>
<keyword evidence="2" id="KW-1133">Transmembrane helix</keyword>
<dbReference type="EMBL" id="UASO01000004">
    <property type="protein sequence ID" value="SQC21015.1"/>
    <property type="molecule type" value="Genomic_DNA"/>
</dbReference>
<feature type="coiled-coil region" evidence="1">
    <location>
        <begin position="52"/>
        <end position="118"/>
    </location>
</feature>
<accession>A0A2X3DJA8</accession>
<sequence length="206" mass="21930">MPLTLSLVFSHLKSYLLAYLLPVCIGAGAYYLGQSAGRAELQGDLTKANKTIGQLAADKSELNETLRQQAEQHALAMAKALRELQAAQQLGDKLSRELQQSQSHLQATKDKLKKAIDDAVKNDVGFTGIGPRGLCLYNAALGYADCGQQLPNTAGGLAGHSAEASGSEGGLSAGGLIWHSADYGAWCQSLEAQLQQLNQWYAGREQ</sequence>
<dbReference type="AlphaFoldDB" id="A0A2X3DJA8"/>
<evidence type="ECO:0000313" key="4">
    <source>
        <dbReference type="Proteomes" id="UP000250675"/>
    </source>
</evidence>
<evidence type="ECO:0000313" key="3">
    <source>
        <dbReference type="EMBL" id="SQC21015.1"/>
    </source>
</evidence>
<evidence type="ECO:0000256" key="2">
    <source>
        <dbReference type="SAM" id="Phobius"/>
    </source>
</evidence>
<keyword evidence="2" id="KW-0472">Membrane</keyword>
<evidence type="ECO:0000256" key="1">
    <source>
        <dbReference type="SAM" id="Coils"/>
    </source>
</evidence>
<organism evidence="3 4">
    <name type="scientific">Klebsiella pneumoniae</name>
    <dbReference type="NCBI Taxonomy" id="573"/>
    <lineage>
        <taxon>Bacteria</taxon>
        <taxon>Pseudomonadati</taxon>
        <taxon>Pseudomonadota</taxon>
        <taxon>Gammaproteobacteria</taxon>
        <taxon>Enterobacterales</taxon>
        <taxon>Enterobacteriaceae</taxon>
        <taxon>Klebsiella/Raoultella group</taxon>
        <taxon>Klebsiella</taxon>
        <taxon>Klebsiella pneumoniae complex</taxon>
    </lineage>
</organism>
<feature type="transmembrane region" description="Helical" evidence="2">
    <location>
        <begin position="12"/>
        <end position="32"/>
    </location>
</feature>
<protein>
    <submittedName>
        <fullName evidence="3">Uncharacterized protein</fullName>
    </submittedName>
</protein>
<keyword evidence="2" id="KW-0812">Transmembrane</keyword>
<keyword evidence="1" id="KW-0175">Coiled coil</keyword>
<proteinExistence type="predicted"/>